<evidence type="ECO:0000313" key="3">
    <source>
        <dbReference type="EMBL" id="KAF1812299.1"/>
    </source>
</evidence>
<evidence type="ECO:0000259" key="2">
    <source>
        <dbReference type="Pfam" id="PF13843"/>
    </source>
</evidence>
<dbReference type="AlphaFoldDB" id="A0A6G1G3B2"/>
<proteinExistence type="predicted"/>
<name>A0A6G1G3B2_9PEZI</name>
<sequence>MGVFGISKPFDVDLVPTGEVAHFETREELLKTGCAIGEGEDLDRVNVSQENDGDLKIQTSQDTLSQELLSQGKPQAKRGGKRGKQAQAESTPTVPKAPKNTQNPPPPDPSPIVDFDPLIIPEKVSHGILPDTVRFHDPGAIIDLIFTTEFYHTLCVSTNLHAHHAPEKELNSPRPWTDVTEEDLRAYLAILIYMGLHREPRVEYYWNVLWSQACGLFPWLWLKTWLVDYIREANKHGNTAVGHWRGESLSRAQRCREISSLSLSSV</sequence>
<reference evidence="5" key="2">
    <citation type="submission" date="2020-04" db="EMBL/GenBank/DDBJ databases">
        <authorList>
            <consortium name="NCBI Genome Project"/>
        </authorList>
    </citation>
    <scope>NUCLEOTIDE SEQUENCE</scope>
    <source>
        <strain evidence="5">CBS 781.70</strain>
    </source>
</reference>
<feature type="region of interest" description="Disordered" evidence="1">
    <location>
        <begin position="69"/>
        <end position="115"/>
    </location>
</feature>
<dbReference type="Pfam" id="PF13843">
    <property type="entry name" value="DDE_Tnp_1_7"/>
    <property type="match status" value="1"/>
</dbReference>
<dbReference type="EMBL" id="ML975158">
    <property type="protein sequence ID" value="KAF1812299.1"/>
    <property type="molecule type" value="Genomic_DNA"/>
</dbReference>
<dbReference type="RefSeq" id="XP_033533930.1">
    <property type="nucleotide sequence ID" value="XM_033675182.1"/>
</dbReference>
<protein>
    <recommendedName>
        <fullName evidence="2">PiggyBac transposable element-derived protein domain-containing protein</fullName>
    </recommendedName>
</protein>
<feature type="domain" description="PiggyBac transposable element-derived protein" evidence="2">
    <location>
        <begin position="138"/>
        <end position="207"/>
    </location>
</feature>
<keyword evidence="4" id="KW-1185">Reference proteome</keyword>
<dbReference type="OrthoDB" id="5152319at2759"/>
<dbReference type="Proteomes" id="UP000504638">
    <property type="component" value="Unplaced"/>
</dbReference>
<reference evidence="5" key="3">
    <citation type="submission" date="2025-04" db="UniProtKB">
        <authorList>
            <consortium name="RefSeq"/>
        </authorList>
    </citation>
    <scope>IDENTIFICATION</scope>
    <source>
        <strain evidence="5">CBS 781.70</strain>
    </source>
</reference>
<dbReference type="PANTHER" id="PTHR46599:SF3">
    <property type="entry name" value="PIGGYBAC TRANSPOSABLE ELEMENT-DERIVED PROTEIN 4"/>
    <property type="match status" value="1"/>
</dbReference>
<reference evidence="3 5" key="1">
    <citation type="submission" date="2020-01" db="EMBL/GenBank/DDBJ databases">
        <authorList>
            <consortium name="DOE Joint Genome Institute"/>
            <person name="Haridas S."/>
            <person name="Albert R."/>
            <person name="Binder M."/>
            <person name="Bloem J."/>
            <person name="Labutti K."/>
            <person name="Salamov A."/>
            <person name="Andreopoulos B."/>
            <person name="Baker S.E."/>
            <person name="Barry K."/>
            <person name="Bills G."/>
            <person name="Bluhm B.H."/>
            <person name="Cannon C."/>
            <person name="Castanera R."/>
            <person name="Culley D.E."/>
            <person name="Daum C."/>
            <person name="Ezra D."/>
            <person name="Gonzalez J.B."/>
            <person name="Henrissat B."/>
            <person name="Kuo A."/>
            <person name="Liang C."/>
            <person name="Lipzen A."/>
            <person name="Lutzoni F."/>
            <person name="Magnuson J."/>
            <person name="Mondo S."/>
            <person name="Nolan M."/>
            <person name="Ohm R."/>
            <person name="Pangilinan J."/>
            <person name="Park H.-J."/>
            <person name="Ramirez L."/>
            <person name="Alfaro M."/>
            <person name="Sun H."/>
            <person name="Tritt A."/>
            <person name="Yoshinaga Y."/>
            <person name="Zwiers L.-H."/>
            <person name="Turgeon B.G."/>
            <person name="Goodwin S.B."/>
            <person name="Spatafora J.W."/>
            <person name="Crous P.W."/>
            <person name="Grigoriev I.V."/>
        </authorList>
    </citation>
    <scope>NUCLEOTIDE SEQUENCE</scope>
    <source>
        <strain evidence="3 5">CBS 781.70</strain>
    </source>
</reference>
<dbReference type="InterPro" id="IPR029526">
    <property type="entry name" value="PGBD"/>
</dbReference>
<organism evidence="3">
    <name type="scientific">Eremomyces bilateralis CBS 781.70</name>
    <dbReference type="NCBI Taxonomy" id="1392243"/>
    <lineage>
        <taxon>Eukaryota</taxon>
        <taxon>Fungi</taxon>
        <taxon>Dikarya</taxon>
        <taxon>Ascomycota</taxon>
        <taxon>Pezizomycotina</taxon>
        <taxon>Dothideomycetes</taxon>
        <taxon>Dothideomycetes incertae sedis</taxon>
        <taxon>Eremomycetales</taxon>
        <taxon>Eremomycetaceae</taxon>
        <taxon>Eremomyces</taxon>
    </lineage>
</organism>
<dbReference type="PANTHER" id="PTHR46599">
    <property type="entry name" value="PIGGYBAC TRANSPOSABLE ELEMENT-DERIVED PROTEIN 4"/>
    <property type="match status" value="1"/>
</dbReference>
<feature type="compositionally biased region" description="Basic residues" evidence="1">
    <location>
        <begin position="75"/>
        <end position="84"/>
    </location>
</feature>
<evidence type="ECO:0000313" key="5">
    <source>
        <dbReference type="RefSeq" id="XP_033533930.1"/>
    </source>
</evidence>
<gene>
    <name evidence="3 5" type="ORF">P152DRAFT_31533</name>
</gene>
<dbReference type="GeneID" id="54415752"/>
<accession>A0A6G1G3B2</accession>
<evidence type="ECO:0000256" key="1">
    <source>
        <dbReference type="SAM" id="MobiDB-lite"/>
    </source>
</evidence>
<evidence type="ECO:0000313" key="4">
    <source>
        <dbReference type="Proteomes" id="UP000504638"/>
    </source>
</evidence>